<evidence type="ECO:0000256" key="1">
    <source>
        <dbReference type="SAM" id="Phobius"/>
    </source>
</evidence>
<dbReference type="OrthoDB" id="2924197at2"/>
<evidence type="ECO:0000313" key="3">
    <source>
        <dbReference type="Proteomes" id="UP000239663"/>
    </source>
</evidence>
<feature type="transmembrane region" description="Helical" evidence="1">
    <location>
        <begin position="41"/>
        <end position="66"/>
    </location>
</feature>
<feature type="transmembrane region" description="Helical" evidence="1">
    <location>
        <begin position="18"/>
        <end position="35"/>
    </location>
</feature>
<proteinExistence type="predicted"/>
<reference evidence="2 3" key="1">
    <citation type="submission" date="2017-12" db="EMBL/GenBank/DDBJ databases">
        <title>Taxonomic description and draft genome of Pradoshia cofamensis Gen. nov., sp. nov., a thermotolerant bacillale isolated from anterior gut of earthworm Eisenia fetida.</title>
        <authorList>
            <person name="Saha T."/>
            <person name="Chakraborty R."/>
        </authorList>
    </citation>
    <scope>NUCLEOTIDE SEQUENCE [LARGE SCALE GENOMIC DNA]</scope>
    <source>
        <strain evidence="2 3">EAG3</strain>
    </source>
</reference>
<organism evidence="2 3">
    <name type="scientific">Pradoshia eiseniae</name>
    <dbReference type="NCBI Taxonomy" id="2064768"/>
    <lineage>
        <taxon>Bacteria</taxon>
        <taxon>Bacillati</taxon>
        <taxon>Bacillota</taxon>
        <taxon>Bacilli</taxon>
        <taxon>Bacillales</taxon>
        <taxon>Bacillaceae</taxon>
        <taxon>Pradoshia</taxon>
    </lineage>
</organism>
<keyword evidence="3" id="KW-1185">Reference proteome</keyword>
<sequence length="262" mass="29793">MTISEYYDRVLKIYKGEAVVYFLASGCCFGLLLFLTKGNYLVSGLGIIPFFILGCVSLNRFGMLFLKKGELRETEERRRTSPLGETQLFIAFLPSPTLHLLFFTGDGVYAGSLKDKRSNIWMWIIPASLLLFMPRRYLLVDNEGNPVAEYKVKHGMNGSISIMDANRQEIGVYKQEMRLSGVMNEYGIRQYEGKMEHAAAFKVVQAINKRPFAECNSGWMPAYASGRFLDANMPVLTFTEATENEKRIAFSYCVDYLQGQNH</sequence>
<dbReference type="Proteomes" id="UP000239663">
    <property type="component" value="Unassembled WGS sequence"/>
</dbReference>
<feature type="transmembrane region" description="Helical" evidence="1">
    <location>
        <begin position="87"/>
        <end position="105"/>
    </location>
</feature>
<keyword evidence="1" id="KW-0472">Membrane</keyword>
<name>A0A2S7N4M8_9BACI</name>
<dbReference type="EMBL" id="PKOZ01000001">
    <property type="protein sequence ID" value="PQD97031.1"/>
    <property type="molecule type" value="Genomic_DNA"/>
</dbReference>
<protein>
    <submittedName>
        <fullName evidence="2">Uncharacterized protein</fullName>
    </submittedName>
</protein>
<comment type="caution">
    <text evidence="2">The sequence shown here is derived from an EMBL/GenBank/DDBJ whole genome shotgun (WGS) entry which is preliminary data.</text>
</comment>
<keyword evidence="1" id="KW-1133">Transmembrane helix</keyword>
<dbReference type="AlphaFoldDB" id="A0A2S7N4M8"/>
<accession>A0A2S7N4M8</accession>
<dbReference type="RefSeq" id="WP_104848126.1">
    <property type="nucleotide sequence ID" value="NZ_PKOZ01000001.1"/>
</dbReference>
<feature type="transmembrane region" description="Helical" evidence="1">
    <location>
        <begin position="120"/>
        <end position="138"/>
    </location>
</feature>
<gene>
    <name evidence="2" type="ORF">CYL18_03920</name>
</gene>
<evidence type="ECO:0000313" key="2">
    <source>
        <dbReference type="EMBL" id="PQD97031.1"/>
    </source>
</evidence>
<keyword evidence="1" id="KW-0812">Transmembrane</keyword>